<dbReference type="InterPro" id="IPR023213">
    <property type="entry name" value="CAT-like_dom_sf"/>
</dbReference>
<accession>A0A5C3QM64</accession>
<dbReference type="InterPro" id="IPR010828">
    <property type="entry name" value="Atf2/Sli1-like"/>
</dbReference>
<organism evidence="1 2">
    <name type="scientific">Pterulicium gracile</name>
    <dbReference type="NCBI Taxonomy" id="1884261"/>
    <lineage>
        <taxon>Eukaryota</taxon>
        <taxon>Fungi</taxon>
        <taxon>Dikarya</taxon>
        <taxon>Basidiomycota</taxon>
        <taxon>Agaricomycotina</taxon>
        <taxon>Agaricomycetes</taxon>
        <taxon>Agaricomycetidae</taxon>
        <taxon>Agaricales</taxon>
        <taxon>Pleurotineae</taxon>
        <taxon>Pterulaceae</taxon>
        <taxon>Pterulicium</taxon>
    </lineage>
</organism>
<sequence length="481" mass="52331">MTKPDSNFLRYASPNERRAISREDLGFYHAVVIAAVYDFGETFDATNADGFYAPLKQCIDEHSFLSAVVRDAHGDKAYYVRAPTINLAEHITVLSQVQEGQDAREAMEKLIGKELDRPFTPSIPHWRVVVLPLDSCEVLVVFAFSHGIGDGPTGLSFHRSFLSALRAAPSSPQPSSSAAIVTTIHKPLGEPFDTPTRLPISWSFLLGPLLGAILPSFLASLLGVRASVSAVTPTTWTGTPSSFNPTTHRSGIKLRFVSSDALVNALRVTRSHEGAKLTALLQVFIVRALSRALPPSTHDTFVSQTAINMRPSVSVPPNEMGEFANGSYLVWPRVASTSPSQELSEEDWVRVREGTKKLAKAAATLTDQPIGLLRYAPSVRGWTEEKLSKDRDASFEMSNIGMVDSGIGLDGDKARMVKMIFAQPGHVISSPIAFNFVSVKGGELVYTVTWPCGALGLGKTETEELFVERVCEEFEAGLKVL</sequence>
<protein>
    <recommendedName>
        <fullName evidence="3">Alcohol acetyltransferase</fullName>
    </recommendedName>
</protein>
<dbReference type="InterPro" id="IPR052058">
    <property type="entry name" value="Alcohol_O-acetyltransferase"/>
</dbReference>
<dbReference type="GO" id="GO:0008080">
    <property type="term" value="F:N-acetyltransferase activity"/>
    <property type="evidence" value="ECO:0007669"/>
    <property type="project" value="TreeGrafter"/>
</dbReference>
<dbReference type="STRING" id="1884261.A0A5C3QM64"/>
<reference evidence="1 2" key="1">
    <citation type="journal article" date="2019" name="Nat. Ecol. Evol.">
        <title>Megaphylogeny resolves global patterns of mushroom evolution.</title>
        <authorList>
            <person name="Varga T."/>
            <person name="Krizsan K."/>
            <person name="Foldi C."/>
            <person name="Dima B."/>
            <person name="Sanchez-Garcia M."/>
            <person name="Sanchez-Ramirez S."/>
            <person name="Szollosi G.J."/>
            <person name="Szarkandi J.G."/>
            <person name="Papp V."/>
            <person name="Albert L."/>
            <person name="Andreopoulos W."/>
            <person name="Angelini C."/>
            <person name="Antonin V."/>
            <person name="Barry K.W."/>
            <person name="Bougher N.L."/>
            <person name="Buchanan P."/>
            <person name="Buyck B."/>
            <person name="Bense V."/>
            <person name="Catcheside P."/>
            <person name="Chovatia M."/>
            <person name="Cooper J."/>
            <person name="Damon W."/>
            <person name="Desjardin D."/>
            <person name="Finy P."/>
            <person name="Geml J."/>
            <person name="Haridas S."/>
            <person name="Hughes K."/>
            <person name="Justo A."/>
            <person name="Karasinski D."/>
            <person name="Kautmanova I."/>
            <person name="Kiss B."/>
            <person name="Kocsube S."/>
            <person name="Kotiranta H."/>
            <person name="LaButti K.M."/>
            <person name="Lechner B.E."/>
            <person name="Liimatainen K."/>
            <person name="Lipzen A."/>
            <person name="Lukacs Z."/>
            <person name="Mihaltcheva S."/>
            <person name="Morgado L.N."/>
            <person name="Niskanen T."/>
            <person name="Noordeloos M.E."/>
            <person name="Ohm R.A."/>
            <person name="Ortiz-Santana B."/>
            <person name="Ovrebo C."/>
            <person name="Racz N."/>
            <person name="Riley R."/>
            <person name="Savchenko A."/>
            <person name="Shiryaev A."/>
            <person name="Soop K."/>
            <person name="Spirin V."/>
            <person name="Szebenyi C."/>
            <person name="Tomsovsky M."/>
            <person name="Tulloss R.E."/>
            <person name="Uehling J."/>
            <person name="Grigoriev I.V."/>
            <person name="Vagvolgyi C."/>
            <person name="Papp T."/>
            <person name="Martin F.M."/>
            <person name="Miettinen O."/>
            <person name="Hibbett D.S."/>
            <person name="Nagy L.G."/>
        </authorList>
    </citation>
    <scope>NUCLEOTIDE SEQUENCE [LARGE SCALE GENOMIC DNA]</scope>
    <source>
        <strain evidence="1 2">CBS 309.79</strain>
    </source>
</reference>
<gene>
    <name evidence="1" type="ORF">BDV98DRAFT_530040</name>
</gene>
<dbReference type="Gene3D" id="3.30.559.10">
    <property type="entry name" value="Chloramphenicol acetyltransferase-like domain"/>
    <property type="match status" value="1"/>
</dbReference>
<proteinExistence type="predicted"/>
<evidence type="ECO:0008006" key="3">
    <source>
        <dbReference type="Google" id="ProtNLM"/>
    </source>
</evidence>
<keyword evidence="2" id="KW-1185">Reference proteome</keyword>
<dbReference type="Proteomes" id="UP000305067">
    <property type="component" value="Unassembled WGS sequence"/>
</dbReference>
<dbReference type="Pfam" id="PF07247">
    <property type="entry name" value="AATase"/>
    <property type="match status" value="1"/>
</dbReference>
<name>A0A5C3QM64_9AGAR</name>
<evidence type="ECO:0000313" key="1">
    <source>
        <dbReference type="EMBL" id="TFL01299.1"/>
    </source>
</evidence>
<evidence type="ECO:0000313" key="2">
    <source>
        <dbReference type="Proteomes" id="UP000305067"/>
    </source>
</evidence>
<dbReference type="OrthoDB" id="2150604at2759"/>
<dbReference type="PANTHER" id="PTHR28037">
    <property type="entry name" value="ALCOHOL O-ACETYLTRANSFERASE 1-RELATED"/>
    <property type="match status" value="1"/>
</dbReference>
<dbReference type="SUPFAM" id="SSF52777">
    <property type="entry name" value="CoA-dependent acyltransferases"/>
    <property type="match status" value="1"/>
</dbReference>
<dbReference type="EMBL" id="ML178825">
    <property type="protein sequence ID" value="TFL01299.1"/>
    <property type="molecule type" value="Genomic_DNA"/>
</dbReference>
<dbReference type="AlphaFoldDB" id="A0A5C3QM64"/>
<dbReference type="PANTHER" id="PTHR28037:SF1">
    <property type="entry name" value="ALCOHOL O-ACETYLTRANSFERASE 1-RELATED"/>
    <property type="match status" value="1"/>
</dbReference>